<feature type="transmembrane region" description="Helical" evidence="5">
    <location>
        <begin position="110"/>
        <end position="142"/>
    </location>
</feature>
<evidence type="ECO:0000256" key="2">
    <source>
        <dbReference type="ARBA" id="ARBA00022989"/>
    </source>
</evidence>
<evidence type="ECO:0000256" key="1">
    <source>
        <dbReference type="ARBA" id="ARBA00022692"/>
    </source>
</evidence>
<feature type="transmembrane region" description="Helical" evidence="5">
    <location>
        <begin position="297"/>
        <end position="318"/>
    </location>
</feature>
<dbReference type="eggNOG" id="COG0421">
    <property type="taxonomic scope" value="Bacteria"/>
</dbReference>
<dbReference type="Gene3D" id="1.20.1250.20">
    <property type="entry name" value="MFS general substrate transporter like domains"/>
    <property type="match status" value="1"/>
</dbReference>
<dbReference type="NCBIfam" id="NF037959">
    <property type="entry name" value="MFS_SpdSyn"/>
    <property type="match status" value="2"/>
</dbReference>
<organism evidence="7 8">
    <name type="scientific">Desulfomonile tiedjei (strain ATCC 49306 / DSM 6799 / DCB-1)</name>
    <dbReference type="NCBI Taxonomy" id="706587"/>
    <lineage>
        <taxon>Bacteria</taxon>
        <taxon>Pseudomonadati</taxon>
        <taxon>Thermodesulfobacteriota</taxon>
        <taxon>Desulfomonilia</taxon>
        <taxon>Desulfomonilales</taxon>
        <taxon>Desulfomonilaceae</taxon>
        <taxon>Desulfomonile</taxon>
    </lineage>
</organism>
<dbReference type="OrthoDB" id="8171135at2"/>
<feature type="transmembrane region" description="Helical" evidence="5">
    <location>
        <begin position="154"/>
        <end position="176"/>
    </location>
</feature>
<feature type="transmembrane region" description="Helical" evidence="5">
    <location>
        <begin position="428"/>
        <end position="448"/>
    </location>
</feature>
<keyword evidence="8" id="KW-1185">Reference proteome</keyword>
<evidence type="ECO:0000256" key="5">
    <source>
        <dbReference type="SAM" id="Phobius"/>
    </source>
</evidence>
<feature type="domain" description="Major facilitator superfamily (MFS) profile" evidence="6">
    <location>
        <begin position="3"/>
        <end position="426"/>
    </location>
</feature>
<feature type="transmembrane region" description="Helical" evidence="5">
    <location>
        <begin position="375"/>
        <end position="398"/>
    </location>
</feature>
<name>I4CEU4_DESTA</name>
<gene>
    <name evidence="7" type="ordered locus">Desti_5503</name>
</gene>
<dbReference type="RefSeq" id="WP_014813182.1">
    <property type="nucleotide sequence ID" value="NC_018025.1"/>
</dbReference>
<sequence>MQVRFLIYAIFFASGMSGLIYQVVWLRILSRTTGVTIHATAIVVAAFMAGLALGSFIFGRIIDKRNDALKVYALLELLIAGTVLIVPYLFAASVPLSSAVYGMTGESVTLTALFTGLVSFLILLVPTVLMGGTLPILTSYLVKQDHFFGKHLSLLYGINTWGAVMGVVLCGFFLIGLFGESAAVMVGVAINIGAAASAYLVYLKFGQPLVLEPQEAATTKPVTISPYSPEIRRAVLFVFAFSGFTALAYEVIWTRQLILFLENSIYAFSAMLAVFLAGISLGSIAVHKSADRMETPLFIFGILEFAIAGISLINLHLFQPLDSLFITDRMGWILPFAATVILVFPMTFAFGMIFPIAGRCYAEAVEQTGSWVGRLYAFNTVGGILGSLAAGFLLIPVLGAGKTVVLLALLNGALGILLVLLEPRKVPALACAGLSGLVILALMLFTVAGEDSFTAIIKKRINEGRLSHGYKMKIKTPPKIFFHEEGLEGTVTAFQVNNWKQLWINGIGMTKLCTETKLMAHLPLLFAEKPKSFLVICFGMGTTVRSAALYPQLDITAVELVSETFRTFKYFHPDSEDLLKKNNIHLVANDGRNHILLSPKTYDVITVDPAPPVWSARTVNLYTREFFELCKSRLNKNGAMCLWFPGSKHEADEIALQRTFSTVFPYCSVWGGPAGWGFYLIGTLRPVTPEQLDEHIASLYHNPSLVADLQEYDQSCATPEQLKGLLKVTDHEMDVMRDDTYIPVITDNFPFTEFFLWRQNSAE</sequence>
<feature type="transmembrane region" description="Helical" evidence="5">
    <location>
        <begin position="5"/>
        <end position="25"/>
    </location>
</feature>
<feature type="transmembrane region" description="Helical" evidence="5">
    <location>
        <begin position="71"/>
        <end position="90"/>
    </location>
</feature>
<evidence type="ECO:0000313" key="8">
    <source>
        <dbReference type="Proteomes" id="UP000006055"/>
    </source>
</evidence>
<feature type="transmembrane region" description="Helical" evidence="5">
    <location>
        <begin position="404"/>
        <end position="421"/>
    </location>
</feature>
<dbReference type="PROSITE" id="PS50850">
    <property type="entry name" value="MFS"/>
    <property type="match status" value="1"/>
</dbReference>
<keyword evidence="3" id="KW-0620">Polyamine biosynthesis</keyword>
<dbReference type="InterPro" id="IPR020846">
    <property type="entry name" value="MFS_dom"/>
</dbReference>
<dbReference type="Pfam" id="PF01564">
    <property type="entry name" value="Spermine_synth"/>
    <property type="match status" value="1"/>
</dbReference>
<evidence type="ECO:0000256" key="4">
    <source>
        <dbReference type="ARBA" id="ARBA00023136"/>
    </source>
</evidence>
<protein>
    <submittedName>
        <fullName evidence="7">Putative spermidine synthase with an N-terminal membrane domain</fullName>
    </submittedName>
</protein>
<dbReference type="Gene3D" id="3.40.50.150">
    <property type="entry name" value="Vaccinia Virus protein VP39"/>
    <property type="match status" value="1"/>
</dbReference>
<dbReference type="PANTHER" id="PTHR43317:SF1">
    <property type="entry name" value="THERMOSPERMINE SYNTHASE ACAULIS5"/>
    <property type="match status" value="1"/>
</dbReference>
<proteinExistence type="predicted"/>
<keyword evidence="2 5" id="KW-1133">Transmembrane helix</keyword>
<dbReference type="PANTHER" id="PTHR43317">
    <property type="entry name" value="THERMOSPERMINE SYNTHASE ACAULIS5"/>
    <property type="match status" value="1"/>
</dbReference>
<reference evidence="8" key="1">
    <citation type="submission" date="2012-06" db="EMBL/GenBank/DDBJ databases">
        <title>Complete sequence of chromosome of Desulfomonile tiedjei DSM 6799.</title>
        <authorList>
            <person name="Lucas S."/>
            <person name="Copeland A."/>
            <person name="Lapidus A."/>
            <person name="Glavina del Rio T."/>
            <person name="Dalin E."/>
            <person name="Tice H."/>
            <person name="Bruce D."/>
            <person name="Goodwin L."/>
            <person name="Pitluck S."/>
            <person name="Peters L."/>
            <person name="Ovchinnikova G."/>
            <person name="Zeytun A."/>
            <person name="Lu M."/>
            <person name="Kyrpides N."/>
            <person name="Mavromatis K."/>
            <person name="Ivanova N."/>
            <person name="Brettin T."/>
            <person name="Detter J.C."/>
            <person name="Han C."/>
            <person name="Larimer F."/>
            <person name="Land M."/>
            <person name="Hauser L."/>
            <person name="Markowitz V."/>
            <person name="Cheng J.-F."/>
            <person name="Hugenholtz P."/>
            <person name="Woyke T."/>
            <person name="Wu D."/>
            <person name="Spring S."/>
            <person name="Schroeder M."/>
            <person name="Brambilla E."/>
            <person name="Klenk H.-P."/>
            <person name="Eisen J.A."/>
        </authorList>
    </citation>
    <scope>NUCLEOTIDE SEQUENCE [LARGE SCALE GENOMIC DNA]</scope>
    <source>
        <strain evidence="8">ATCC 49306 / DSM 6799 / DCB-1</strain>
    </source>
</reference>
<dbReference type="SUPFAM" id="SSF53335">
    <property type="entry name" value="S-adenosyl-L-methionine-dependent methyltransferases"/>
    <property type="match status" value="1"/>
</dbReference>
<feature type="transmembrane region" description="Helical" evidence="5">
    <location>
        <begin position="330"/>
        <end position="354"/>
    </location>
</feature>
<dbReference type="GO" id="GO:0022857">
    <property type="term" value="F:transmembrane transporter activity"/>
    <property type="evidence" value="ECO:0007669"/>
    <property type="project" value="InterPro"/>
</dbReference>
<dbReference type="AlphaFoldDB" id="I4CEU4"/>
<dbReference type="SUPFAM" id="SSF103473">
    <property type="entry name" value="MFS general substrate transporter"/>
    <property type="match status" value="1"/>
</dbReference>
<dbReference type="CDD" id="cd02440">
    <property type="entry name" value="AdoMet_MTases"/>
    <property type="match status" value="1"/>
</dbReference>
<dbReference type="GO" id="GO:0006596">
    <property type="term" value="P:polyamine biosynthetic process"/>
    <property type="evidence" value="ECO:0007669"/>
    <property type="project" value="UniProtKB-KW"/>
</dbReference>
<evidence type="ECO:0000313" key="7">
    <source>
        <dbReference type="EMBL" id="AFM28085.1"/>
    </source>
</evidence>
<dbReference type="STRING" id="706587.Desti_5503"/>
<dbReference type="eggNOG" id="COG4262">
    <property type="taxonomic scope" value="Bacteria"/>
</dbReference>
<feature type="transmembrane region" description="Helical" evidence="5">
    <location>
        <begin position="234"/>
        <end position="253"/>
    </location>
</feature>
<accession>I4CEU4</accession>
<dbReference type="KEGG" id="dti:Desti_5503"/>
<feature type="transmembrane region" description="Helical" evidence="5">
    <location>
        <begin position="37"/>
        <end position="59"/>
    </location>
</feature>
<dbReference type="InterPro" id="IPR029063">
    <property type="entry name" value="SAM-dependent_MTases_sf"/>
</dbReference>
<dbReference type="Proteomes" id="UP000006055">
    <property type="component" value="Chromosome"/>
</dbReference>
<evidence type="ECO:0000259" key="6">
    <source>
        <dbReference type="PROSITE" id="PS50850"/>
    </source>
</evidence>
<dbReference type="PATRIC" id="fig|706587.4.peg.6200"/>
<evidence type="ECO:0000256" key="3">
    <source>
        <dbReference type="ARBA" id="ARBA00023115"/>
    </source>
</evidence>
<feature type="transmembrane region" description="Helical" evidence="5">
    <location>
        <begin position="265"/>
        <end position="285"/>
    </location>
</feature>
<dbReference type="HOGENOM" id="CLU_010122_1_0_7"/>
<feature type="transmembrane region" description="Helical" evidence="5">
    <location>
        <begin position="182"/>
        <end position="202"/>
    </location>
</feature>
<keyword evidence="4 5" id="KW-0472">Membrane</keyword>
<keyword evidence="1 5" id="KW-0812">Transmembrane</keyword>
<dbReference type="EMBL" id="CP003360">
    <property type="protein sequence ID" value="AFM28085.1"/>
    <property type="molecule type" value="Genomic_DNA"/>
</dbReference>
<dbReference type="CDD" id="cd06174">
    <property type="entry name" value="MFS"/>
    <property type="match status" value="1"/>
</dbReference>
<dbReference type="InterPro" id="IPR036259">
    <property type="entry name" value="MFS_trans_sf"/>
</dbReference>